<dbReference type="AlphaFoldDB" id="A0A7G9GNB8"/>
<dbReference type="Gene3D" id="1.10.260.40">
    <property type="entry name" value="lambda repressor-like DNA-binding domains"/>
    <property type="match status" value="1"/>
</dbReference>
<evidence type="ECO:0000313" key="4">
    <source>
        <dbReference type="Proteomes" id="UP000515856"/>
    </source>
</evidence>
<evidence type="ECO:0000313" key="3">
    <source>
        <dbReference type="EMBL" id="QNM12300.1"/>
    </source>
</evidence>
<evidence type="ECO:0000259" key="2">
    <source>
        <dbReference type="PROSITE" id="PS50943"/>
    </source>
</evidence>
<name>A0A7G9GNB8_9FIRM</name>
<dbReference type="PROSITE" id="PS50943">
    <property type="entry name" value="HTH_CROC1"/>
    <property type="match status" value="1"/>
</dbReference>
<dbReference type="RefSeq" id="WP_117453839.1">
    <property type="nucleotide sequence ID" value="NZ_CP060636.1"/>
</dbReference>
<sequence>MDLDYKAIGKRIKIARVNKGYTQEKVANLTDSAPSHISNIETAKSKVGLATLVEICNVLDVSVDEVLSDNVVSYRNQFTNKMIQLCQDCTDEQKRFVIILVEAALSFFEKDRRNQEA</sequence>
<keyword evidence="4" id="KW-1185">Reference proteome</keyword>
<dbReference type="Proteomes" id="UP000515856">
    <property type="component" value="Chromosome"/>
</dbReference>
<dbReference type="SUPFAM" id="SSF47413">
    <property type="entry name" value="lambda repressor-like DNA-binding domains"/>
    <property type="match status" value="1"/>
</dbReference>
<dbReference type="SMART" id="SM00530">
    <property type="entry name" value="HTH_XRE"/>
    <property type="match status" value="1"/>
</dbReference>
<protein>
    <submittedName>
        <fullName evidence="3">Helix-turn-helix transcriptional regulator</fullName>
    </submittedName>
</protein>
<dbReference type="PANTHER" id="PTHR46558:SF4">
    <property type="entry name" value="DNA-BIDING PHAGE PROTEIN"/>
    <property type="match status" value="1"/>
</dbReference>
<proteinExistence type="predicted"/>
<dbReference type="InterPro" id="IPR010982">
    <property type="entry name" value="Lambda_DNA-bd_dom_sf"/>
</dbReference>
<evidence type="ECO:0000256" key="1">
    <source>
        <dbReference type="ARBA" id="ARBA00023125"/>
    </source>
</evidence>
<gene>
    <name evidence="3" type="ORF">H9Q80_19005</name>
</gene>
<reference evidence="3 4" key="1">
    <citation type="submission" date="2020-08" db="EMBL/GenBank/DDBJ databases">
        <authorList>
            <person name="Liu C."/>
            <person name="Sun Q."/>
        </authorList>
    </citation>
    <scope>NUCLEOTIDE SEQUENCE [LARGE SCALE GENOMIC DNA]</scope>
    <source>
        <strain evidence="3 4">NSJ-61</strain>
    </source>
</reference>
<dbReference type="CDD" id="cd00093">
    <property type="entry name" value="HTH_XRE"/>
    <property type="match status" value="1"/>
</dbReference>
<organism evidence="3 4">
    <name type="scientific">[Eubacterium] hominis</name>
    <dbReference type="NCBI Taxonomy" id="2764325"/>
    <lineage>
        <taxon>Bacteria</taxon>
        <taxon>Bacillati</taxon>
        <taxon>Bacillota</taxon>
        <taxon>Erysipelotrichia</taxon>
        <taxon>Erysipelotrichales</taxon>
        <taxon>Erysipelotrichaceae</taxon>
        <taxon>Amedibacillus</taxon>
    </lineage>
</organism>
<dbReference type="Pfam" id="PF01381">
    <property type="entry name" value="HTH_3"/>
    <property type="match status" value="1"/>
</dbReference>
<dbReference type="PANTHER" id="PTHR46558">
    <property type="entry name" value="TRACRIPTIONAL REGULATORY PROTEIN-RELATED-RELATED"/>
    <property type="match status" value="1"/>
</dbReference>
<dbReference type="InterPro" id="IPR001387">
    <property type="entry name" value="Cro/C1-type_HTH"/>
</dbReference>
<feature type="domain" description="HTH cro/C1-type" evidence="2">
    <location>
        <begin position="12"/>
        <end position="66"/>
    </location>
</feature>
<dbReference type="KEGG" id="ehn:H9Q80_19005"/>
<keyword evidence="1" id="KW-0238">DNA-binding</keyword>
<dbReference type="GO" id="GO:0003677">
    <property type="term" value="F:DNA binding"/>
    <property type="evidence" value="ECO:0007669"/>
    <property type="project" value="UniProtKB-KW"/>
</dbReference>
<dbReference type="EMBL" id="CP060636">
    <property type="protein sequence ID" value="QNM12300.1"/>
    <property type="molecule type" value="Genomic_DNA"/>
</dbReference>
<accession>A0A7G9GNB8</accession>